<accession>A0ABQ2I2I9</accession>
<dbReference type="Proteomes" id="UP000632339">
    <property type="component" value="Unassembled WGS sequence"/>
</dbReference>
<sequence length="431" mass="48330">MRNLLLKIKSPVILNIIWLSLDQFSRLAIGLVVGIWIARYLGPQQWGELNYTLAIVSIITTIANLGMDGFLVKEILDTPSEKNQILGTAFVTRVLFIPLCVLVALVFLYTSGAPTNYYYLFAFLSPNFLVVPFDVIDLEFRSRLQSRRTVIAKNIAYFLGAGIKLYLLISEKSMLWFAAAIGFEMILSYVFLIISYQREQNIFAWSFRKSRIVSLLRAGWPFIVSNVAVILYMKIDQLMIGNIAGEKELGIFSSATRVTDIFIFIPMAISSSYLSVLVKAKQDDPLSGYLRKMLGLFAWMVRGALAIAIPVSIFSGQIIALLYGAKYAGAEKVLIVHVWALLPIFMGVAASQYMVIENLQKYNIYKTVIGLALNVVLNVVLIPVYGAIGAAIATLIAQYFTAVVSNYFFRSTRELLAYQIKSVQMLFSFKH</sequence>
<keyword evidence="2 5" id="KW-0812">Transmembrane</keyword>
<comment type="subcellular location">
    <subcellularLocation>
        <location evidence="1">Membrane</location>
        <topology evidence="1">Multi-pass membrane protein</topology>
    </subcellularLocation>
</comment>
<keyword evidence="3 5" id="KW-1133">Transmembrane helix</keyword>
<evidence type="ECO:0000256" key="4">
    <source>
        <dbReference type="ARBA" id="ARBA00023136"/>
    </source>
</evidence>
<feature type="transmembrane region" description="Helical" evidence="5">
    <location>
        <begin position="84"/>
        <end position="111"/>
    </location>
</feature>
<feature type="transmembrane region" description="Helical" evidence="5">
    <location>
        <begin position="12"/>
        <end position="37"/>
    </location>
</feature>
<dbReference type="CDD" id="cd13128">
    <property type="entry name" value="MATE_Wzx_like"/>
    <property type="match status" value="1"/>
</dbReference>
<dbReference type="RefSeq" id="WP_063826403.1">
    <property type="nucleotide sequence ID" value="NZ_BMLI01000001.1"/>
</dbReference>
<feature type="transmembrane region" description="Helical" evidence="5">
    <location>
        <begin position="255"/>
        <end position="278"/>
    </location>
</feature>
<evidence type="ECO:0000313" key="7">
    <source>
        <dbReference type="Proteomes" id="UP000632339"/>
    </source>
</evidence>
<dbReference type="InterPro" id="IPR002797">
    <property type="entry name" value="Polysacc_synth"/>
</dbReference>
<name>A0ABQ2I2I9_9BACT</name>
<feature type="transmembrane region" description="Helical" evidence="5">
    <location>
        <begin position="215"/>
        <end position="235"/>
    </location>
</feature>
<keyword evidence="4 5" id="KW-0472">Membrane</keyword>
<evidence type="ECO:0000256" key="2">
    <source>
        <dbReference type="ARBA" id="ARBA00022692"/>
    </source>
</evidence>
<feature type="transmembrane region" description="Helical" evidence="5">
    <location>
        <begin position="335"/>
        <end position="356"/>
    </location>
</feature>
<proteinExistence type="predicted"/>
<keyword evidence="7" id="KW-1185">Reference proteome</keyword>
<feature type="transmembrane region" description="Helical" evidence="5">
    <location>
        <begin position="150"/>
        <end position="169"/>
    </location>
</feature>
<organism evidence="6 7">
    <name type="scientific">Dyadobacter beijingensis</name>
    <dbReference type="NCBI Taxonomy" id="365489"/>
    <lineage>
        <taxon>Bacteria</taxon>
        <taxon>Pseudomonadati</taxon>
        <taxon>Bacteroidota</taxon>
        <taxon>Cytophagia</taxon>
        <taxon>Cytophagales</taxon>
        <taxon>Spirosomataceae</taxon>
        <taxon>Dyadobacter</taxon>
    </lineage>
</organism>
<feature type="transmembrane region" description="Helical" evidence="5">
    <location>
        <begin position="49"/>
        <end position="72"/>
    </location>
</feature>
<evidence type="ECO:0000256" key="5">
    <source>
        <dbReference type="SAM" id="Phobius"/>
    </source>
</evidence>
<dbReference type="Pfam" id="PF01943">
    <property type="entry name" value="Polysacc_synt"/>
    <property type="match status" value="1"/>
</dbReference>
<gene>
    <name evidence="6" type="ORF">GCM10010967_32750</name>
</gene>
<evidence type="ECO:0000256" key="1">
    <source>
        <dbReference type="ARBA" id="ARBA00004141"/>
    </source>
</evidence>
<reference evidence="7" key="1">
    <citation type="journal article" date="2019" name="Int. J. Syst. Evol. Microbiol.">
        <title>The Global Catalogue of Microorganisms (GCM) 10K type strain sequencing project: providing services to taxonomists for standard genome sequencing and annotation.</title>
        <authorList>
            <consortium name="The Broad Institute Genomics Platform"/>
            <consortium name="The Broad Institute Genome Sequencing Center for Infectious Disease"/>
            <person name="Wu L."/>
            <person name="Ma J."/>
        </authorList>
    </citation>
    <scope>NUCLEOTIDE SEQUENCE [LARGE SCALE GENOMIC DNA]</scope>
    <source>
        <strain evidence="7">CGMCC 1.6375</strain>
    </source>
</reference>
<evidence type="ECO:0000313" key="6">
    <source>
        <dbReference type="EMBL" id="GGM96526.1"/>
    </source>
</evidence>
<feature type="transmembrane region" description="Helical" evidence="5">
    <location>
        <begin position="175"/>
        <end position="194"/>
    </location>
</feature>
<feature type="transmembrane region" description="Helical" evidence="5">
    <location>
        <begin position="299"/>
        <end position="323"/>
    </location>
</feature>
<dbReference type="PANTHER" id="PTHR43424:SF1">
    <property type="entry name" value="LOCUS PUTATIVE PROTEIN 1-RELATED"/>
    <property type="match status" value="1"/>
</dbReference>
<dbReference type="EMBL" id="BMLI01000001">
    <property type="protein sequence ID" value="GGM96526.1"/>
    <property type="molecule type" value="Genomic_DNA"/>
</dbReference>
<evidence type="ECO:0000256" key="3">
    <source>
        <dbReference type="ARBA" id="ARBA00022989"/>
    </source>
</evidence>
<protein>
    <submittedName>
        <fullName evidence="6">O-unit flippase</fullName>
    </submittedName>
</protein>
<dbReference type="InterPro" id="IPR052556">
    <property type="entry name" value="PolySynth_Transporter"/>
</dbReference>
<comment type="caution">
    <text evidence="6">The sequence shown here is derived from an EMBL/GenBank/DDBJ whole genome shotgun (WGS) entry which is preliminary data.</text>
</comment>
<dbReference type="PANTHER" id="PTHR43424">
    <property type="entry name" value="LOCUS PUTATIVE PROTEIN 1-RELATED"/>
    <property type="match status" value="1"/>
</dbReference>